<evidence type="ECO:0000256" key="3">
    <source>
        <dbReference type="ARBA" id="ARBA00012098"/>
    </source>
</evidence>
<evidence type="ECO:0000313" key="7">
    <source>
        <dbReference type="Proteomes" id="UP000198512"/>
    </source>
</evidence>
<accession>A0ABY1BJE6</accession>
<dbReference type="CDD" id="cd00438">
    <property type="entry name" value="cupin_RmlC"/>
    <property type="match status" value="1"/>
</dbReference>
<dbReference type="InterPro" id="IPR011051">
    <property type="entry name" value="RmlC_Cupin_sf"/>
</dbReference>
<dbReference type="Proteomes" id="UP000198512">
    <property type="component" value="Unassembled WGS sequence"/>
</dbReference>
<dbReference type="InterPro" id="IPR014710">
    <property type="entry name" value="RmlC-like_jellyroll"/>
</dbReference>
<dbReference type="PANTHER" id="PTHR21047">
    <property type="entry name" value="DTDP-6-DEOXY-D-GLUCOSE-3,5 EPIMERASE"/>
    <property type="match status" value="1"/>
</dbReference>
<comment type="subunit">
    <text evidence="5">Homodimer.</text>
</comment>
<name>A0ABY1BJE6_9PSED</name>
<evidence type="ECO:0000256" key="4">
    <source>
        <dbReference type="ARBA" id="ARBA00019595"/>
    </source>
</evidence>
<dbReference type="PANTHER" id="PTHR21047:SF2">
    <property type="entry name" value="THYMIDINE DIPHOSPHO-4-KETO-RHAMNOSE 3,5-EPIMERASE"/>
    <property type="match status" value="1"/>
</dbReference>
<keyword evidence="5" id="KW-0413">Isomerase</keyword>
<gene>
    <name evidence="6" type="ORF">SAMN05216600_11333</name>
</gene>
<dbReference type="SUPFAM" id="SSF51182">
    <property type="entry name" value="RmlC-like cupins"/>
    <property type="match status" value="1"/>
</dbReference>
<comment type="caution">
    <text evidence="6">The sequence shown here is derived from an EMBL/GenBank/DDBJ whole genome shotgun (WGS) entry which is preliminary data.</text>
</comment>
<evidence type="ECO:0000256" key="5">
    <source>
        <dbReference type="RuleBase" id="RU364069"/>
    </source>
</evidence>
<keyword evidence="7" id="KW-1185">Reference proteome</keyword>
<dbReference type="RefSeq" id="WP_069518708.1">
    <property type="nucleotide sequence ID" value="NZ_FOFP01000013.1"/>
</dbReference>
<proteinExistence type="inferred from homology"/>
<comment type="similarity">
    <text evidence="5">Belongs to the dTDP-4-dehydrorhamnose 3,5-epimerase family.</text>
</comment>
<comment type="function">
    <text evidence="2 5">Catalyzes the epimerization of the C3' and C5'positions of dTDP-6-deoxy-D-xylo-4-hexulose, forming dTDP-6-deoxy-L-lyxo-4-hexulose.</text>
</comment>
<evidence type="ECO:0000256" key="2">
    <source>
        <dbReference type="ARBA" id="ARBA00001997"/>
    </source>
</evidence>
<evidence type="ECO:0000256" key="1">
    <source>
        <dbReference type="ARBA" id="ARBA00001298"/>
    </source>
</evidence>
<comment type="pathway">
    <text evidence="5">Carbohydrate biosynthesis; dTDP-L-rhamnose biosynthesis.</text>
</comment>
<sequence length="181" mass="20417">MKVIASELPEVLILEPQLFGDERGFFYESFNARAFAEATGLNREFVQDNHSRSQRGVLRGLHYQLQQAQGKLVRVTAGEVYDIAVDIRRSSSTFGQWAGVHLSAENKRQLWIPEGFAHGFLVLSEFAEFLYKTTDYYAPQHERCIRWDDPQLAIDWPLTTAPILSGKDQAGAALAAAELFP</sequence>
<organism evidence="6 7">
    <name type="scientific">Pseudomonas cuatrocienegasensis</name>
    <dbReference type="NCBI Taxonomy" id="543360"/>
    <lineage>
        <taxon>Bacteria</taxon>
        <taxon>Pseudomonadati</taxon>
        <taxon>Pseudomonadota</taxon>
        <taxon>Gammaproteobacteria</taxon>
        <taxon>Pseudomonadales</taxon>
        <taxon>Pseudomonadaceae</taxon>
        <taxon>Pseudomonas</taxon>
    </lineage>
</organism>
<reference evidence="6 7" key="1">
    <citation type="submission" date="2016-10" db="EMBL/GenBank/DDBJ databases">
        <authorList>
            <person name="Varghese N."/>
            <person name="Submissions S."/>
        </authorList>
    </citation>
    <scope>NUCLEOTIDE SEQUENCE [LARGE SCALE GENOMIC DNA]</scope>
    <source>
        <strain evidence="6 7">CIP 109853</strain>
    </source>
</reference>
<dbReference type="Gene3D" id="2.60.120.10">
    <property type="entry name" value="Jelly Rolls"/>
    <property type="match status" value="1"/>
</dbReference>
<evidence type="ECO:0000313" key="6">
    <source>
        <dbReference type="EMBL" id="SEQ99993.1"/>
    </source>
</evidence>
<dbReference type="InterPro" id="IPR000888">
    <property type="entry name" value="RmlC-like"/>
</dbReference>
<dbReference type="EC" id="5.1.3.13" evidence="3 5"/>
<protein>
    <recommendedName>
        <fullName evidence="4 5">dTDP-4-dehydrorhamnose 3,5-epimerase</fullName>
        <ecNumber evidence="3 5">5.1.3.13</ecNumber>
    </recommendedName>
    <alternativeName>
        <fullName evidence="5">Thymidine diphospho-4-keto-rhamnose 3,5-epimerase</fullName>
    </alternativeName>
</protein>
<comment type="catalytic activity">
    <reaction evidence="1 5">
        <text>dTDP-4-dehydro-6-deoxy-alpha-D-glucose = dTDP-4-dehydro-beta-L-rhamnose</text>
        <dbReference type="Rhea" id="RHEA:16969"/>
        <dbReference type="ChEBI" id="CHEBI:57649"/>
        <dbReference type="ChEBI" id="CHEBI:62830"/>
        <dbReference type="EC" id="5.1.3.13"/>
    </reaction>
</comment>
<dbReference type="Pfam" id="PF00908">
    <property type="entry name" value="dTDP_sugar_isom"/>
    <property type="match status" value="1"/>
</dbReference>
<dbReference type="NCBIfam" id="TIGR01221">
    <property type="entry name" value="rmlC"/>
    <property type="match status" value="1"/>
</dbReference>
<dbReference type="EMBL" id="FOFP01000013">
    <property type="protein sequence ID" value="SEQ99993.1"/>
    <property type="molecule type" value="Genomic_DNA"/>
</dbReference>